<evidence type="ECO:0000259" key="1">
    <source>
        <dbReference type="Pfam" id="PF09828"/>
    </source>
</evidence>
<feature type="domain" description="ChrB C-terminal" evidence="1">
    <location>
        <begin position="188"/>
        <end position="317"/>
    </location>
</feature>
<reference evidence="3 4" key="2">
    <citation type="submission" date="2020-05" db="EMBL/GenBank/DDBJ databases">
        <title>Draft genome sequence of Desulfovibrio sp. strainFSS-1.</title>
        <authorList>
            <person name="Shimoshige H."/>
            <person name="Kobayashi H."/>
            <person name="Maekawa T."/>
        </authorList>
    </citation>
    <scope>NUCLEOTIDE SEQUENCE [LARGE SCALE GENOMIC DNA]</scope>
    <source>
        <strain evidence="3 4">SIID29052-01</strain>
    </source>
</reference>
<evidence type="ECO:0000313" key="3">
    <source>
        <dbReference type="EMBL" id="GFK95890.1"/>
    </source>
</evidence>
<evidence type="ECO:0000259" key="2">
    <source>
        <dbReference type="Pfam" id="PF20229"/>
    </source>
</evidence>
<comment type="caution">
    <text evidence="3">The sequence shown here is derived from an EMBL/GenBank/DDBJ whole genome shotgun (WGS) entry which is preliminary data.</text>
</comment>
<organism evidence="3 4">
    <name type="scientific">Fundidesulfovibrio magnetotacticus</name>
    <dbReference type="NCBI Taxonomy" id="2730080"/>
    <lineage>
        <taxon>Bacteria</taxon>
        <taxon>Pseudomonadati</taxon>
        <taxon>Thermodesulfobacteriota</taxon>
        <taxon>Desulfovibrionia</taxon>
        <taxon>Desulfovibrionales</taxon>
        <taxon>Desulfovibrionaceae</taxon>
        <taxon>Fundidesulfovibrio</taxon>
    </lineage>
</organism>
<dbReference type="EMBL" id="BLTE01000025">
    <property type="protein sequence ID" value="GFK95890.1"/>
    <property type="molecule type" value="Genomic_DNA"/>
</dbReference>
<dbReference type="InterPro" id="IPR046858">
    <property type="entry name" value="ChrB_N"/>
</dbReference>
<dbReference type="Pfam" id="PF20229">
    <property type="entry name" value="ChrB_N"/>
    <property type="match status" value="1"/>
</dbReference>
<dbReference type="AlphaFoldDB" id="A0A6V8LYL1"/>
<keyword evidence="4" id="KW-1185">Reference proteome</keyword>
<dbReference type="Pfam" id="PF09828">
    <property type="entry name" value="ChrB_C"/>
    <property type="match status" value="1"/>
</dbReference>
<dbReference type="Proteomes" id="UP000494245">
    <property type="component" value="Unassembled WGS sequence"/>
</dbReference>
<dbReference type="InterPro" id="IPR018634">
    <property type="entry name" value="ChrB_C"/>
</dbReference>
<evidence type="ECO:0008006" key="5">
    <source>
        <dbReference type="Google" id="ProtNLM"/>
    </source>
</evidence>
<dbReference type="RefSeq" id="WP_173087029.1">
    <property type="nucleotide sequence ID" value="NZ_BLTE01000025.1"/>
</dbReference>
<proteinExistence type="predicted"/>
<reference evidence="3 4" key="1">
    <citation type="submission" date="2020-04" db="EMBL/GenBank/DDBJ databases">
        <authorList>
            <consortium name="Desulfovibrio sp. FSS-1 genome sequencing consortium"/>
            <person name="Shimoshige H."/>
            <person name="Kobayashi H."/>
            <person name="Maekawa T."/>
        </authorList>
    </citation>
    <scope>NUCLEOTIDE SEQUENCE [LARGE SCALE GENOMIC DNA]</scope>
    <source>
        <strain evidence="3 4">SIID29052-01</strain>
    </source>
</reference>
<sequence>MNNISWLYFSFTLPAKNQAGRMRVWRRLGGLGAVIARGALYVLPRRDGLREQLVWLAKEVEDLGGEALLLESGAPANLESPDLEELFTKARDADWLAIEEEVLPLMDRLRGAGGEAPDALTPQAQAQALRKIARRAEALAAVDYFPGPRGPRVRTLLNELAALAAPGAPAPAHGVPLRDPADFRGLEWVTRENPYVDRLASFWLVRRFVDPGARLRFAPEDQPCPPSPGTARFDMDQAEFTHTGPLTTFETLCAAFSLEARVPALLREIIRAIDLDLEAGPPEALGVKRVLDGLCRLPGDDFERMRRASDLFDALLAATETPKGE</sequence>
<accession>A0A6V8LYL1</accession>
<gene>
    <name evidence="3" type="ORF">NNJEOMEG_03763</name>
</gene>
<name>A0A6V8LYL1_9BACT</name>
<protein>
    <recommendedName>
        <fullName evidence="5">Chromate resistance protein</fullName>
    </recommendedName>
</protein>
<feature type="domain" description="ChrB N-terminal" evidence="2">
    <location>
        <begin position="21"/>
        <end position="97"/>
    </location>
</feature>
<evidence type="ECO:0000313" key="4">
    <source>
        <dbReference type="Proteomes" id="UP000494245"/>
    </source>
</evidence>